<dbReference type="EMBL" id="ODYU01005781">
    <property type="protein sequence ID" value="SOQ47001.1"/>
    <property type="molecule type" value="Genomic_DNA"/>
</dbReference>
<organism evidence="1">
    <name type="scientific">Spodoptera frugiperda</name>
    <name type="common">Fall armyworm</name>
    <dbReference type="NCBI Taxonomy" id="7108"/>
    <lineage>
        <taxon>Eukaryota</taxon>
        <taxon>Metazoa</taxon>
        <taxon>Ecdysozoa</taxon>
        <taxon>Arthropoda</taxon>
        <taxon>Hexapoda</taxon>
        <taxon>Insecta</taxon>
        <taxon>Pterygota</taxon>
        <taxon>Neoptera</taxon>
        <taxon>Endopterygota</taxon>
        <taxon>Lepidoptera</taxon>
        <taxon>Glossata</taxon>
        <taxon>Ditrysia</taxon>
        <taxon>Noctuoidea</taxon>
        <taxon>Noctuidae</taxon>
        <taxon>Amphipyrinae</taxon>
        <taxon>Spodoptera</taxon>
    </lineage>
</organism>
<dbReference type="AlphaFoldDB" id="A0A2H1W1P1"/>
<reference evidence="1" key="1">
    <citation type="submission" date="2016-07" db="EMBL/GenBank/DDBJ databases">
        <authorList>
            <person name="Bretaudeau A."/>
        </authorList>
    </citation>
    <scope>NUCLEOTIDE SEQUENCE</scope>
    <source>
        <strain evidence="1">Rice</strain>
        <tissue evidence="1">Whole body</tissue>
    </source>
</reference>
<name>A0A2H1W1P1_SPOFR</name>
<evidence type="ECO:0000313" key="1">
    <source>
        <dbReference type="EMBL" id="SOQ47001.1"/>
    </source>
</evidence>
<proteinExistence type="predicted"/>
<gene>
    <name evidence="1" type="ORF">SFRICE_007053</name>
</gene>
<protein>
    <submittedName>
        <fullName evidence="1">SFRICE_007053</fullName>
    </submittedName>
</protein>
<accession>A0A2H1W1P1</accession>
<sequence length="107" mass="11651">MYTAEATTFKLLVMYVCSTYAEVAVRVARRGPRASQRAIRLPQMGPSRADTDPELPLGPGVSAVSADCLASYGDSGRRRNAVIGLHLYAISILTDFTKKEAFTIIRT</sequence>